<gene>
    <name evidence="2" type="ORF">GGD53_004536</name>
</gene>
<evidence type="ECO:0000313" key="3">
    <source>
        <dbReference type="Proteomes" id="UP000524492"/>
    </source>
</evidence>
<proteinExistence type="predicted"/>
<dbReference type="Proteomes" id="UP000524492">
    <property type="component" value="Unassembled WGS sequence"/>
</dbReference>
<keyword evidence="3" id="KW-1185">Reference proteome</keyword>
<feature type="region of interest" description="Disordered" evidence="1">
    <location>
        <begin position="1"/>
        <end position="34"/>
    </location>
</feature>
<evidence type="ECO:0000256" key="1">
    <source>
        <dbReference type="SAM" id="MobiDB-lite"/>
    </source>
</evidence>
<dbReference type="EMBL" id="JACIFV010000018">
    <property type="protein sequence ID" value="MBB4194358.1"/>
    <property type="molecule type" value="Genomic_DNA"/>
</dbReference>
<comment type="caution">
    <text evidence="2">The sequence shown here is derived from an EMBL/GenBank/DDBJ whole genome shotgun (WGS) entry which is preliminary data.</text>
</comment>
<organism evidence="2 3">
    <name type="scientific">Rhizobium aethiopicum</name>
    <dbReference type="NCBI Taxonomy" id="1138170"/>
    <lineage>
        <taxon>Bacteria</taxon>
        <taxon>Pseudomonadati</taxon>
        <taxon>Pseudomonadota</taxon>
        <taxon>Alphaproteobacteria</taxon>
        <taxon>Hyphomicrobiales</taxon>
        <taxon>Rhizobiaceae</taxon>
        <taxon>Rhizobium/Agrobacterium group</taxon>
        <taxon>Rhizobium</taxon>
    </lineage>
</organism>
<dbReference type="RefSeq" id="WP_281413928.1">
    <property type="nucleotide sequence ID" value="NZ_JACIFV010000018.1"/>
</dbReference>
<sequence length="43" mass="4843">MRYISFRSAGKIERSEPRSPRPPADRPAFHADNWNMATAARGA</sequence>
<evidence type="ECO:0000313" key="2">
    <source>
        <dbReference type="EMBL" id="MBB4194358.1"/>
    </source>
</evidence>
<feature type="compositionally biased region" description="Basic and acidic residues" evidence="1">
    <location>
        <begin position="10"/>
        <end position="29"/>
    </location>
</feature>
<dbReference type="AlphaFoldDB" id="A0A7W6QB86"/>
<protein>
    <submittedName>
        <fullName evidence="2">Uncharacterized protein</fullName>
    </submittedName>
</protein>
<name>A0A7W6QB86_9HYPH</name>
<accession>A0A7W6QB86</accession>
<reference evidence="2 3" key="1">
    <citation type="submission" date="2020-08" db="EMBL/GenBank/DDBJ databases">
        <title>Genomic Encyclopedia of Type Strains, Phase IV (KMG-V): Genome sequencing to study the core and pangenomes of soil and plant-associated prokaryotes.</title>
        <authorList>
            <person name="Whitman W."/>
        </authorList>
    </citation>
    <scope>NUCLEOTIDE SEQUENCE [LARGE SCALE GENOMIC DNA]</scope>
    <source>
        <strain evidence="2 3">SEMIA 4074</strain>
    </source>
</reference>